<evidence type="ECO:0000256" key="2">
    <source>
        <dbReference type="ARBA" id="ARBA00001946"/>
    </source>
</evidence>
<dbReference type="GO" id="GO:0030145">
    <property type="term" value="F:manganese ion binding"/>
    <property type="evidence" value="ECO:0007669"/>
    <property type="project" value="UniProtKB-UniRule"/>
</dbReference>
<name>A0A437N8Z3_9SPHN</name>
<dbReference type="OrthoDB" id="9803420at2"/>
<dbReference type="Pfam" id="PF01351">
    <property type="entry name" value="RNase_HII"/>
    <property type="match status" value="1"/>
</dbReference>
<dbReference type="RefSeq" id="WP_127707223.1">
    <property type="nucleotide sequence ID" value="NZ_SACO01000003.1"/>
</dbReference>
<dbReference type="InterPro" id="IPR022898">
    <property type="entry name" value="RNase_HII"/>
</dbReference>
<evidence type="ECO:0000256" key="10">
    <source>
        <dbReference type="ARBA" id="ARBA00022723"/>
    </source>
</evidence>
<evidence type="ECO:0000259" key="17">
    <source>
        <dbReference type="PROSITE" id="PS51975"/>
    </source>
</evidence>
<feature type="binding site" evidence="14 15">
    <location>
        <position position="7"/>
    </location>
    <ligand>
        <name>a divalent metal cation</name>
        <dbReference type="ChEBI" id="CHEBI:60240"/>
    </ligand>
</feature>
<dbReference type="InterPro" id="IPR001352">
    <property type="entry name" value="RNase_HII/HIII"/>
</dbReference>
<keyword evidence="13 14" id="KW-0464">Manganese</keyword>
<evidence type="ECO:0000256" key="8">
    <source>
        <dbReference type="ARBA" id="ARBA00022490"/>
    </source>
</evidence>
<comment type="similarity">
    <text evidence="5 14 16">Belongs to the RNase HII family.</text>
</comment>
<accession>A0A437N8Z3</accession>
<evidence type="ECO:0000313" key="18">
    <source>
        <dbReference type="EMBL" id="RVU06384.1"/>
    </source>
</evidence>
<gene>
    <name evidence="14" type="primary">rnhB</name>
    <name evidence="18" type="ORF">EOE18_06080</name>
</gene>
<keyword evidence="8 14" id="KW-0963">Cytoplasm</keyword>
<dbReference type="InterPro" id="IPR024567">
    <property type="entry name" value="RNase_HII/HIII_dom"/>
</dbReference>
<dbReference type="AlphaFoldDB" id="A0A437N8Z3"/>
<evidence type="ECO:0000256" key="5">
    <source>
        <dbReference type="ARBA" id="ARBA00007383"/>
    </source>
</evidence>
<dbReference type="GO" id="GO:0043137">
    <property type="term" value="P:DNA replication, removal of RNA primer"/>
    <property type="evidence" value="ECO:0007669"/>
    <property type="project" value="TreeGrafter"/>
</dbReference>
<evidence type="ECO:0000256" key="15">
    <source>
        <dbReference type="PROSITE-ProRule" id="PRU01319"/>
    </source>
</evidence>
<dbReference type="Proteomes" id="UP000282837">
    <property type="component" value="Unassembled WGS sequence"/>
</dbReference>
<evidence type="ECO:0000256" key="16">
    <source>
        <dbReference type="RuleBase" id="RU003515"/>
    </source>
</evidence>
<dbReference type="GO" id="GO:0003723">
    <property type="term" value="F:RNA binding"/>
    <property type="evidence" value="ECO:0007669"/>
    <property type="project" value="UniProtKB-UniRule"/>
</dbReference>
<comment type="caution">
    <text evidence="18">The sequence shown here is derived from an EMBL/GenBank/DDBJ whole genome shotgun (WGS) entry which is preliminary data.</text>
</comment>
<dbReference type="NCBIfam" id="NF000595">
    <property type="entry name" value="PRK00015.1-3"/>
    <property type="match status" value="1"/>
</dbReference>
<keyword evidence="19" id="KW-1185">Reference proteome</keyword>
<evidence type="ECO:0000256" key="13">
    <source>
        <dbReference type="ARBA" id="ARBA00023211"/>
    </source>
</evidence>
<dbReference type="Gene3D" id="3.30.420.10">
    <property type="entry name" value="Ribonuclease H-like superfamily/Ribonuclease H"/>
    <property type="match status" value="1"/>
</dbReference>
<keyword evidence="11 14" id="KW-0255">Endonuclease</keyword>
<evidence type="ECO:0000256" key="14">
    <source>
        <dbReference type="HAMAP-Rule" id="MF_00052"/>
    </source>
</evidence>
<dbReference type="PROSITE" id="PS51975">
    <property type="entry name" value="RNASE_H_2"/>
    <property type="match status" value="1"/>
</dbReference>
<dbReference type="InterPro" id="IPR036397">
    <property type="entry name" value="RNaseH_sf"/>
</dbReference>
<dbReference type="EMBL" id="SACO01000003">
    <property type="protein sequence ID" value="RVU06384.1"/>
    <property type="molecule type" value="Genomic_DNA"/>
</dbReference>
<feature type="domain" description="RNase H type-2" evidence="17">
    <location>
        <begin position="1"/>
        <end position="196"/>
    </location>
</feature>
<dbReference type="GO" id="GO:0032299">
    <property type="term" value="C:ribonuclease H2 complex"/>
    <property type="evidence" value="ECO:0007669"/>
    <property type="project" value="TreeGrafter"/>
</dbReference>
<evidence type="ECO:0000256" key="6">
    <source>
        <dbReference type="ARBA" id="ARBA00012180"/>
    </source>
</evidence>
<comment type="function">
    <text evidence="3 14 16">Endonuclease that specifically degrades the RNA of RNA-DNA hybrids.</text>
</comment>
<keyword evidence="10 14" id="KW-0479">Metal-binding</keyword>
<comment type="cofactor">
    <cofactor evidence="14 15">
        <name>Mn(2+)</name>
        <dbReference type="ChEBI" id="CHEBI:29035"/>
    </cofactor>
    <cofactor evidence="14 15">
        <name>Mg(2+)</name>
        <dbReference type="ChEBI" id="CHEBI:18420"/>
    </cofactor>
    <text evidence="14 15">Manganese or magnesium. Binds 1 divalent metal ion per monomer in the absence of substrate. May bind a second metal ion after substrate binding.</text>
</comment>
<dbReference type="PANTHER" id="PTHR10954">
    <property type="entry name" value="RIBONUCLEASE H2 SUBUNIT A"/>
    <property type="match status" value="1"/>
</dbReference>
<evidence type="ECO:0000256" key="9">
    <source>
        <dbReference type="ARBA" id="ARBA00022722"/>
    </source>
</evidence>
<proteinExistence type="inferred from homology"/>
<dbReference type="SUPFAM" id="SSF53098">
    <property type="entry name" value="Ribonuclease H-like"/>
    <property type="match status" value="1"/>
</dbReference>
<evidence type="ECO:0000256" key="1">
    <source>
        <dbReference type="ARBA" id="ARBA00000077"/>
    </source>
</evidence>
<organism evidence="18 19">
    <name type="scientific">Novosphingobium umbonatum</name>
    <dbReference type="NCBI Taxonomy" id="1908524"/>
    <lineage>
        <taxon>Bacteria</taxon>
        <taxon>Pseudomonadati</taxon>
        <taxon>Pseudomonadota</taxon>
        <taxon>Alphaproteobacteria</taxon>
        <taxon>Sphingomonadales</taxon>
        <taxon>Sphingomonadaceae</taxon>
        <taxon>Novosphingobium</taxon>
    </lineage>
</organism>
<evidence type="ECO:0000256" key="4">
    <source>
        <dbReference type="ARBA" id="ARBA00004496"/>
    </source>
</evidence>
<dbReference type="GO" id="GO:0005737">
    <property type="term" value="C:cytoplasm"/>
    <property type="evidence" value="ECO:0007669"/>
    <property type="project" value="UniProtKB-SubCell"/>
</dbReference>
<evidence type="ECO:0000256" key="7">
    <source>
        <dbReference type="ARBA" id="ARBA00019179"/>
    </source>
</evidence>
<dbReference type="InterPro" id="IPR012337">
    <property type="entry name" value="RNaseH-like_sf"/>
</dbReference>
<evidence type="ECO:0000256" key="12">
    <source>
        <dbReference type="ARBA" id="ARBA00022801"/>
    </source>
</evidence>
<dbReference type="PANTHER" id="PTHR10954:SF18">
    <property type="entry name" value="RIBONUCLEASE HII"/>
    <property type="match status" value="1"/>
</dbReference>
<dbReference type="GO" id="GO:0004523">
    <property type="term" value="F:RNA-DNA hybrid ribonuclease activity"/>
    <property type="evidence" value="ECO:0007669"/>
    <property type="project" value="UniProtKB-UniRule"/>
</dbReference>
<evidence type="ECO:0000256" key="11">
    <source>
        <dbReference type="ARBA" id="ARBA00022759"/>
    </source>
</evidence>
<comment type="subcellular location">
    <subcellularLocation>
        <location evidence="4 14">Cytoplasm</location>
    </subcellularLocation>
</comment>
<protein>
    <recommendedName>
        <fullName evidence="7 14">Ribonuclease HII</fullName>
        <shortName evidence="14">RNase HII</shortName>
        <ecNumber evidence="6 14">3.1.26.4</ecNumber>
    </recommendedName>
</protein>
<reference evidence="18 19" key="1">
    <citation type="submission" date="2019-01" db="EMBL/GenBank/DDBJ databases">
        <authorList>
            <person name="Chen W.-M."/>
        </authorList>
    </citation>
    <scope>NUCLEOTIDE SEQUENCE [LARGE SCALE GENOMIC DNA]</scope>
    <source>
        <strain evidence="18 19">FSY-9</strain>
    </source>
</reference>
<dbReference type="GO" id="GO:0006298">
    <property type="term" value="P:mismatch repair"/>
    <property type="evidence" value="ECO:0007669"/>
    <property type="project" value="TreeGrafter"/>
</dbReference>
<comment type="cofactor">
    <cofactor evidence="2">
        <name>Mg(2+)</name>
        <dbReference type="ChEBI" id="CHEBI:18420"/>
    </cofactor>
</comment>
<evidence type="ECO:0000313" key="19">
    <source>
        <dbReference type="Proteomes" id="UP000282837"/>
    </source>
</evidence>
<feature type="binding site" evidence="14 15">
    <location>
        <position position="8"/>
    </location>
    <ligand>
        <name>a divalent metal cation</name>
        <dbReference type="ChEBI" id="CHEBI:60240"/>
    </ligand>
</feature>
<keyword evidence="12 14" id="KW-0378">Hydrolase</keyword>
<dbReference type="HAMAP" id="MF_00052_B">
    <property type="entry name" value="RNase_HII_B"/>
    <property type="match status" value="1"/>
</dbReference>
<keyword evidence="9 14" id="KW-0540">Nuclease</keyword>
<dbReference type="CDD" id="cd07182">
    <property type="entry name" value="RNase_HII_bacteria_HII_like"/>
    <property type="match status" value="1"/>
</dbReference>
<dbReference type="EC" id="3.1.26.4" evidence="6 14"/>
<comment type="catalytic activity">
    <reaction evidence="1 14 15 16">
        <text>Endonucleolytic cleavage to 5'-phosphomonoester.</text>
        <dbReference type="EC" id="3.1.26.4"/>
    </reaction>
</comment>
<feature type="binding site" evidence="14 15">
    <location>
        <position position="100"/>
    </location>
    <ligand>
        <name>a divalent metal cation</name>
        <dbReference type="ChEBI" id="CHEBI:60240"/>
    </ligand>
</feature>
<sequence length="196" mass="20649">MMCFGVDEAGRGPLAGPVVAGAVWLGDAAIAGLNDSKKLSAKRRAVLEAQIKAQAHWAVGVVEAAEIDRINIFAATMLAMTRAVEALVLKVGDPPMVLIDGNKTPEGRVEAWRWPARAIVGGDASEAAISAASIIAKEHRDRIMQALAAQHPQYGWERNAGYGTAEHLAALQAHGATLHHRVSFAPVAKVLGAVQK</sequence>
<evidence type="ECO:0000256" key="3">
    <source>
        <dbReference type="ARBA" id="ARBA00004065"/>
    </source>
</evidence>